<feature type="compositionally biased region" description="Basic and acidic residues" evidence="1">
    <location>
        <begin position="132"/>
        <end position="145"/>
    </location>
</feature>
<organism evidence="2">
    <name type="scientific">Aureoumbra lagunensis</name>
    <dbReference type="NCBI Taxonomy" id="44058"/>
    <lineage>
        <taxon>Eukaryota</taxon>
        <taxon>Sar</taxon>
        <taxon>Stramenopiles</taxon>
        <taxon>Ochrophyta</taxon>
        <taxon>Pelagophyceae</taxon>
        <taxon>Pelagomonadales</taxon>
        <taxon>Aureoumbra</taxon>
    </lineage>
</organism>
<dbReference type="EMBL" id="HBIJ01009453">
    <property type="protein sequence ID" value="CAE0365904.1"/>
    <property type="molecule type" value="Transcribed_RNA"/>
</dbReference>
<protein>
    <submittedName>
        <fullName evidence="2">Uncharacterized protein</fullName>
    </submittedName>
</protein>
<gene>
    <name evidence="2" type="ORF">ALAG00032_LOCUS6648</name>
</gene>
<reference evidence="2" key="1">
    <citation type="submission" date="2021-01" db="EMBL/GenBank/DDBJ databases">
        <authorList>
            <person name="Corre E."/>
            <person name="Pelletier E."/>
            <person name="Niang G."/>
            <person name="Scheremetjew M."/>
            <person name="Finn R."/>
            <person name="Kale V."/>
            <person name="Holt S."/>
            <person name="Cochrane G."/>
            <person name="Meng A."/>
            <person name="Brown T."/>
            <person name="Cohen L."/>
        </authorList>
    </citation>
    <scope>NUCLEOTIDE SEQUENCE</scope>
    <source>
        <strain evidence="2">CCMP1510</strain>
    </source>
</reference>
<accession>A0A7S3JV23</accession>
<proteinExistence type="predicted"/>
<feature type="region of interest" description="Disordered" evidence="1">
    <location>
        <begin position="214"/>
        <end position="240"/>
    </location>
</feature>
<evidence type="ECO:0000256" key="1">
    <source>
        <dbReference type="SAM" id="MobiDB-lite"/>
    </source>
</evidence>
<name>A0A7S3JV23_9STRA</name>
<feature type="compositionally biased region" description="Polar residues" evidence="1">
    <location>
        <begin position="214"/>
        <end position="223"/>
    </location>
</feature>
<evidence type="ECO:0000313" key="2">
    <source>
        <dbReference type="EMBL" id="CAE0365904.1"/>
    </source>
</evidence>
<sequence length="343" mass="38809">MADVTIPLSKKIGIDVGTLSHGRIRNVRIVAVPEKGLIRIKPYVFLFNPTALPQRQFGFYGVSKNFRELFAAPRSDEDEISFVKRRHDWLVHWAEVKLGRRHNEASWSKRRKARLERRATAPPRLILPSNSHDLKESYEHQKDENENSPNRHSFQIIQADYDDVSDAETDVISLDGDISEEDIIRARISGQDISYKNSKTENSSIHIKASTMELSQPLHSSTPIKDEDNTSLESDGTDIHPVYVDDRDRNRNMNKEESFENMLLNDSIHATTKPSQIAISLYNSRAKTVAKTRQSNSRTGVNGYFSYLDGDCFVIDNDDCCCNCGPTLAVTCCTGREPPSHAS</sequence>
<feature type="region of interest" description="Disordered" evidence="1">
    <location>
        <begin position="109"/>
        <end position="151"/>
    </location>
</feature>
<dbReference type="AlphaFoldDB" id="A0A7S3JV23"/>